<keyword evidence="2" id="KW-1185">Reference proteome</keyword>
<dbReference type="GeneID" id="30685111"/>
<evidence type="ECO:0000313" key="2">
    <source>
        <dbReference type="Proteomes" id="UP000204293"/>
    </source>
</evidence>
<dbReference type="EMBL" id="KX151395">
    <property type="protein sequence ID" value="APO13991.1"/>
    <property type="molecule type" value="Genomic_DNA"/>
</dbReference>
<reference evidence="1 2" key="1">
    <citation type="submission" date="2016-04" db="EMBL/GenBank/DDBJ databases">
        <title>Sequence analysis of the Plodia interpunctella granulovirus genome: Discovery of an unusual inhibitor-of-apoptosis (IAP) gene.</title>
        <authorList>
            <person name="Harrison R.L."/>
            <person name="Rowley D.L."/>
            <person name="Funk C.J."/>
        </authorList>
    </citation>
    <scope>NUCLEOTIDE SEQUENCE [LARGE SCALE GENOMIC DNA]</scope>
    <source>
        <strain evidence="1">Cambridge</strain>
    </source>
</reference>
<proteinExistence type="predicted"/>
<dbReference type="RefSeq" id="YP_009330239.1">
    <property type="nucleotide sequence ID" value="NC_032255.1"/>
</dbReference>
<dbReference type="OrthoDB" id="29175at10239"/>
<accession>A0A1L5JGS4</accession>
<dbReference type="Proteomes" id="UP000204293">
    <property type="component" value="Segment"/>
</dbReference>
<organism evidence="1 2">
    <name type="scientific">Plodia interpunctella granulovirus</name>
    <dbReference type="NCBI Taxonomy" id="262175"/>
    <lineage>
        <taxon>Viruses</taxon>
        <taxon>Viruses incertae sedis</taxon>
        <taxon>Naldaviricetes</taxon>
        <taxon>Lefavirales</taxon>
        <taxon>Baculoviridae</taxon>
        <taxon>Betabaculovirus</taxon>
        <taxon>Betabaculovirus plinterpunctellae</taxon>
    </lineage>
</organism>
<dbReference type="KEGG" id="vg:30685111"/>
<protein>
    <submittedName>
        <fullName evidence="1">ORF107</fullName>
    </submittedName>
</protein>
<evidence type="ECO:0000313" key="1">
    <source>
        <dbReference type="EMBL" id="APO13991.1"/>
    </source>
</evidence>
<name>A0A1L5JGS4_9BBAC</name>
<sequence>MNKDTSTGKNTSTTIRMGRVIEKTVEKSYHKKDPWYTTQNGNTWYRRHNTKTW</sequence>